<dbReference type="PROSITE" id="PS50109">
    <property type="entry name" value="HIS_KIN"/>
    <property type="match status" value="1"/>
</dbReference>
<evidence type="ECO:0000256" key="7">
    <source>
        <dbReference type="ARBA" id="ARBA00022741"/>
    </source>
</evidence>
<dbReference type="SUPFAM" id="SSF158472">
    <property type="entry name" value="HAMP domain-like"/>
    <property type="match status" value="1"/>
</dbReference>
<dbReference type="EMBL" id="JBHLWN010000068">
    <property type="protein sequence ID" value="MFC0214130.1"/>
    <property type="molecule type" value="Genomic_DNA"/>
</dbReference>
<comment type="caution">
    <text evidence="16">The sequence shown here is derived from an EMBL/GenBank/DDBJ whole genome shotgun (WGS) entry which is preliminary data.</text>
</comment>
<name>A0ABV6DNA3_9BACL</name>
<dbReference type="SMART" id="SM00388">
    <property type="entry name" value="HisKA"/>
    <property type="match status" value="1"/>
</dbReference>
<keyword evidence="8 16" id="KW-0418">Kinase</keyword>
<dbReference type="PROSITE" id="PS50112">
    <property type="entry name" value="PAS"/>
    <property type="match status" value="1"/>
</dbReference>
<evidence type="ECO:0000256" key="6">
    <source>
        <dbReference type="ARBA" id="ARBA00022679"/>
    </source>
</evidence>
<evidence type="ECO:0000256" key="12">
    <source>
        <dbReference type="SAM" id="Phobius"/>
    </source>
</evidence>
<keyword evidence="12" id="KW-1133">Transmembrane helix</keyword>
<evidence type="ECO:0000259" key="15">
    <source>
        <dbReference type="PROSITE" id="PS50885"/>
    </source>
</evidence>
<keyword evidence="12" id="KW-0812">Transmembrane</keyword>
<sequence length="609" mass="68676">MNQFRAKLTFIMMVIIGLSMLTAGLFIAKVLEDSHVDLLRSNLMRELKVISVSGDWGKSTASTDESISHYTEQATELKNLAYTRITYIGSDGQVLGDSDQDPRLMDNHFDREEIAGARANGFGSSIRYSDTLKQNMLYVAMRLDQPGQQNGYLRLAMSLKDVEATVEKVWYFLIVGLAVLFVLAGAVSYRIARGLTRPIEKITRVAKQITNMNYKARVNMSRNDEVGQLGRAINAMADSLQLQMHRITENENRLKSVLENMTSGVMMIDKDERIVLLNPAAEDLLGFTAQELLGKKYDEAKQQYEFAKLIQECVDTGEHVRDEMMFYYPSERILDINLSPIAHEGDEWAGVLIVLHDITAVRRLERMRSEFVANVSHELKTPIAAVKGFTETLLAGALNDMDTAKQFLQIIFDESERLNRLIGDILELSKIESKRIPLQFSPVDMPVFVDNLISMMRPEANKKHIELLSQVPDDMYMEADEDRLRQIFINLLSNGINYTPEGGKVKVRIDPLYGEGGKYSTAGELGEPAEYERVRITIQDTGIGIPKKDLPRIFERFYRVDKARSRSSGGTGLGLSIVKHLVELHHGTIRVDSEPGFGTTFTIELPVIH</sequence>
<dbReference type="InterPro" id="IPR036890">
    <property type="entry name" value="HATPase_C_sf"/>
</dbReference>
<keyword evidence="5" id="KW-0597">Phosphoprotein</keyword>
<evidence type="ECO:0000256" key="8">
    <source>
        <dbReference type="ARBA" id="ARBA00022777"/>
    </source>
</evidence>
<keyword evidence="10" id="KW-0902">Two-component regulatory system</keyword>
<dbReference type="CDD" id="cd06225">
    <property type="entry name" value="HAMP"/>
    <property type="match status" value="1"/>
</dbReference>
<keyword evidence="11 12" id="KW-0472">Membrane</keyword>
<feature type="transmembrane region" description="Helical" evidence="12">
    <location>
        <begin position="169"/>
        <end position="192"/>
    </location>
</feature>
<dbReference type="GO" id="GO:0016301">
    <property type="term" value="F:kinase activity"/>
    <property type="evidence" value="ECO:0007669"/>
    <property type="project" value="UniProtKB-KW"/>
</dbReference>
<dbReference type="InterPro" id="IPR013767">
    <property type="entry name" value="PAS_fold"/>
</dbReference>
<keyword evidence="17" id="KW-1185">Reference proteome</keyword>
<evidence type="ECO:0000256" key="4">
    <source>
        <dbReference type="ARBA" id="ARBA00022475"/>
    </source>
</evidence>
<feature type="transmembrane region" description="Helical" evidence="12">
    <location>
        <begin position="7"/>
        <end position="28"/>
    </location>
</feature>
<dbReference type="InterPro" id="IPR000014">
    <property type="entry name" value="PAS"/>
</dbReference>
<dbReference type="Pfam" id="PF00672">
    <property type="entry name" value="HAMP"/>
    <property type="match status" value="1"/>
</dbReference>
<dbReference type="InterPro" id="IPR003660">
    <property type="entry name" value="HAMP_dom"/>
</dbReference>
<dbReference type="SMART" id="SM00387">
    <property type="entry name" value="HATPase_c"/>
    <property type="match status" value="1"/>
</dbReference>
<dbReference type="Pfam" id="PF02518">
    <property type="entry name" value="HATPase_c"/>
    <property type="match status" value="1"/>
</dbReference>
<evidence type="ECO:0000259" key="13">
    <source>
        <dbReference type="PROSITE" id="PS50109"/>
    </source>
</evidence>
<keyword evidence="6" id="KW-0808">Transferase</keyword>
<dbReference type="Gene3D" id="6.10.340.10">
    <property type="match status" value="1"/>
</dbReference>
<reference evidence="16 17" key="1">
    <citation type="submission" date="2024-09" db="EMBL/GenBank/DDBJ databases">
        <authorList>
            <person name="Sun Q."/>
            <person name="Mori K."/>
        </authorList>
    </citation>
    <scope>NUCLEOTIDE SEQUENCE [LARGE SCALE GENOMIC DNA]</scope>
    <source>
        <strain evidence="16 17">CCM 7759</strain>
    </source>
</reference>
<accession>A0ABV6DNA3</accession>
<evidence type="ECO:0000259" key="14">
    <source>
        <dbReference type="PROSITE" id="PS50112"/>
    </source>
</evidence>
<comment type="catalytic activity">
    <reaction evidence="1">
        <text>ATP + protein L-histidine = ADP + protein N-phospho-L-histidine.</text>
        <dbReference type="EC" id="2.7.13.3"/>
    </reaction>
</comment>
<evidence type="ECO:0000256" key="2">
    <source>
        <dbReference type="ARBA" id="ARBA00004651"/>
    </source>
</evidence>
<dbReference type="CDD" id="cd16922">
    <property type="entry name" value="HATPase_EvgS-ArcB-TorS-like"/>
    <property type="match status" value="1"/>
</dbReference>
<evidence type="ECO:0000256" key="10">
    <source>
        <dbReference type="ARBA" id="ARBA00023012"/>
    </source>
</evidence>
<evidence type="ECO:0000256" key="3">
    <source>
        <dbReference type="ARBA" id="ARBA00012438"/>
    </source>
</evidence>
<dbReference type="CDD" id="cd00082">
    <property type="entry name" value="HisKA"/>
    <property type="match status" value="1"/>
</dbReference>
<dbReference type="InterPro" id="IPR036097">
    <property type="entry name" value="HisK_dim/P_sf"/>
</dbReference>
<dbReference type="SUPFAM" id="SSF55785">
    <property type="entry name" value="PYP-like sensor domain (PAS domain)"/>
    <property type="match status" value="1"/>
</dbReference>
<dbReference type="InterPro" id="IPR004358">
    <property type="entry name" value="Sig_transdc_His_kin-like_C"/>
</dbReference>
<dbReference type="SUPFAM" id="SSF47384">
    <property type="entry name" value="Homodimeric domain of signal transducing histidine kinase"/>
    <property type="match status" value="1"/>
</dbReference>
<dbReference type="SMART" id="SM00304">
    <property type="entry name" value="HAMP"/>
    <property type="match status" value="1"/>
</dbReference>
<dbReference type="InterPro" id="IPR003594">
    <property type="entry name" value="HATPase_dom"/>
</dbReference>
<organism evidence="16 17">
    <name type="scientific">Paenibacillus chartarius</name>
    <dbReference type="NCBI Taxonomy" id="747481"/>
    <lineage>
        <taxon>Bacteria</taxon>
        <taxon>Bacillati</taxon>
        <taxon>Bacillota</taxon>
        <taxon>Bacilli</taxon>
        <taxon>Bacillales</taxon>
        <taxon>Paenibacillaceae</taxon>
        <taxon>Paenibacillus</taxon>
    </lineage>
</organism>
<evidence type="ECO:0000313" key="17">
    <source>
        <dbReference type="Proteomes" id="UP001589776"/>
    </source>
</evidence>
<evidence type="ECO:0000256" key="1">
    <source>
        <dbReference type="ARBA" id="ARBA00000085"/>
    </source>
</evidence>
<gene>
    <name evidence="16" type="primary">pnpS</name>
    <name evidence="16" type="ORF">ACFFK0_17010</name>
</gene>
<dbReference type="InterPro" id="IPR050351">
    <property type="entry name" value="BphY/WalK/GraS-like"/>
</dbReference>
<dbReference type="SMART" id="SM00091">
    <property type="entry name" value="PAS"/>
    <property type="match status" value="1"/>
</dbReference>
<dbReference type="PANTHER" id="PTHR45453">
    <property type="entry name" value="PHOSPHATE REGULON SENSOR PROTEIN PHOR"/>
    <property type="match status" value="1"/>
</dbReference>
<dbReference type="PANTHER" id="PTHR45453:SF1">
    <property type="entry name" value="PHOSPHATE REGULON SENSOR PROTEIN PHOR"/>
    <property type="match status" value="1"/>
</dbReference>
<comment type="subcellular location">
    <subcellularLocation>
        <location evidence="2">Cell membrane</location>
        <topology evidence="2">Multi-pass membrane protein</topology>
    </subcellularLocation>
</comment>
<proteinExistence type="predicted"/>
<dbReference type="SUPFAM" id="SSF55874">
    <property type="entry name" value="ATPase domain of HSP90 chaperone/DNA topoisomerase II/histidine kinase"/>
    <property type="match status" value="1"/>
</dbReference>
<feature type="domain" description="HAMP" evidence="15">
    <location>
        <begin position="193"/>
        <end position="245"/>
    </location>
</feature>
<dbReference type="PROSITE" id="PS50885">
    <property type="entry name" value="HAMP"/>
    <property type="match status" value="1"/>
</dbReference>
<keyword evidence="7" id="KW-0547">Nucleotide-binding</keyword>
<dbReference type="InterPro" id="IPR003661">
    <property type="entry name" value="HisK_dim/P_dom"/>
</dbReference>
<dbReference type="NCBIfam" id="NF046044">
    <property type="entry name" value="PnpS"/>
    <property type="match status" value="1"/>
</dbReference>
<feature type="domain" description="PAS" evidence="14">
    <location>
        <begin position="250"/>
        <end position="295"/>
    </location>
</feature>
<keyword evidence="9" id="KW-0067">ATP-binding</keyword>
<dbReference type="Gene3D" id="1.10.287.130">
    <property type="match status" value="1"/>
</dbReference>
<dbReference type="Proteomes" id="UP001589776">
    <property type="component" value="Unassembled WGS sequence"/>
</dbReference>
<dbReference type="Pfam" id="PF00512">
    <property type="entry name" value="HisKA"/>
    <property type="match status" value="1"/>
</dbReference>
<dbReference type="Gene3D" id="3.30.450.20">
    <property type="entry name" value="PAS domain"/>
    <property type="match status" value="1"/>
</dbReference>
<dbReference type="PRINTS" id="PR00344">
    <property type="entry name" value="BCTRLSENSOR"/>
</dbReference>
<evidence type="ECO:0000256" key="11">
    <source>
        <dbReference type="ARBA" id="ARBA00023136"/>
    </source>
</evidence>
<protein>
    <recommendedName>
        <fullName evidence="3">histidine kinase</fullName>
        <ecNumber evidence="3">2.7.13.3</ecNumber>
    </recommendedName>
</protein>
<evidence type="ECO:0000256" key="9">
    <source>
        <dbReference type="ARBA" id="ARBA00022840"/>
    </source>
</evidence>
<evidence type="ECO:0000313" key="16">
    <source>
        <dbReference type="EMBL" id="MFC0214130.1"/>
    </source>
</evidence>
<dbReference type="InterPro" id="IPR035965">
    <property type="entry name" value="PAS-like_dom_sf"/>
</dbReference>
<dbReference type="RefSeq" id="WP_377471468.1">
    <property type="nucleotide sequence ID" value="NZ_JBHLWN010000068.1"/>
</dbReference>
<feature type="domain" description="Histidine kinase" evidence="13">
    <location>
        <begin position="374"/>
        <end position="609"/>
    </location>
</feature>
<dbReference type="Pfam" id="PF00989">
    <property type="entry name" value="PAS"/>
    <property type="match status" value="1"/>
</dbReference>
<dbReference type="NCBIfam" id="TIGR00229">
    <property type="entry name" value="sensory_box"/>
    <property type="match status" value="1"/>
</dbReference>
<dbReference type="CDD" id="cd00130">
    <property type="entry name" value="PAS"/>
    <property type="match status" value="1"/>
</dbReference>
<dbReference type="EC" id="2.7.13.3" evidence="3"/>
<keyword evidence="4" id="KW-1003">Cell membrane</keyword>
<dbReference type="InterPro" id="IPR005467">
    <property type="entry name" value="His_kinase_dom"/>
</dbReference>
<dbReference type="Gene3D" id="3.30.565.10">
    <property type="entry name" value="Histidine kinase-like ATPase, C-terminal domain"/>
    <property type="match status" value="1"/>
</dbReference>
<evidence type="ECO:0000256" key="5">
    <source>
        <dbReference type="ARBA" id="ARBA00022553"/>
    </source>
</evidence>